<protein>
    <submittedName>
        <fullName evidence="3">HNH endonuclease</fullName>
    </submittedName>
</protein>
<dbReference type="EMBL" id="CP036164">
    <property type="protein sequence ID" value="QBF45599.1"/>
    <property type="molecule type" value="Genomic_DNA"/>
</dbReference>
<dbReference type="AlphaFoldDB" id="A0A4P6MRF4"/>
<organism evidence="3 4">
    <name type="scientific">Janibacter limosus</name>
    <dbReference type="NCBI Taxonomy" id="53458"/>
    <lineage>
        <taxon>Bacteria</taxon>
        <taxon>Bacillati</taxon>
        <taxon>Actinomycetota</taxon>
        <taxon>Actinomycetes</taxon>
        <taxon>Micrococcales</taxon>
        <taxon>Intrasporangiaceae</taxon>
        <taxon>Janibacter</taxon>
    </lineage>
</organism>
<evidence type="ECO:0000259" key="2">
    <source>
        <dbReference type="SMART" id="SM00507"/>
    </source>
</evidence>
<dbReference type="OrthoDB" id="5241234at2"/>
<reference evidence="3 4" key="1">
    <citation type="submission" date="2019-02" db="EMBL/GenBank/DDBJ databases">
        <title>Genomic data mining of an Antarctic deep-sea actinobacterium, Janibacterlimosus P3-3-X1.</title>
        <authorList>
            <person name="Liao L."/>
            <person name="Chen B."/>
        </authorList>
    </citation>
    <scope>NUCLEOTIDE SEQUENCE [LARGE SCALE GENOMIC DNA]</scope>
    <source>
        <strain evidence="3 4">P3-3-X1</strain>
    </source>
</reference>
<proteinExistence type="predicted"/>
<accession>A0A4P6MRF4</accession>
<dbReference type="Proteomes" id="UP000290408">
    <property type="component" value="Chromosome"/>
</dbReference>
<dbReference type="KEGG" id="jli:EXU32_04565"/>
<evidence type="ECO:0000256" key="1">
    <source>
        <dbReference type="SAM" id="MobiDB-lite"/>
    </source>
</evidence>
<evidence type="ECO:0000313" key="4">
    <source>
        <dbReference type="Proteomes" id="UP000290408"/>
    </source>
</evidence>
<dbReference type="GO" id="GO:0004519">
    <property type="term" value="F:endonuclease activity"/>
    <property type="evidence" value="ECO:0007669"/>
    <property type="project" value="UniProtKB-KW"/>
</dbReference>
<name>A0A4P6MRF4_9MICO</name>
<feature type="region of interest" description="Disordered" evidence="1">
    <location>
        <begin position="503"/>
        <end position="546"/>
    </location>
</feature>
<feature type="domain" description="HNH nuclease" evidence="2">
    <location>
        <begin position="414"/>
        <end position="464"/>
    </location>
</feature>
<keyword evidence="4" id="KW-1185">Reference proteome</keyword>
<dbReference type="SMART" id="SM00507">
    <property type="entry name" value="HNHc"/>
    <property type="match status" value="1"/>
</dbReference>
<keyword evidence="3" id="KW-0255">Endonuclease</keyword>
<keyword evidence="3" id="KW-0540">Nuclease</keyword>
<gene>
    <name evidence="3" type="ORF">EXU32_04565</name>
</gene>
<dbReference type="Pfam" id="PF02720">
    <property type="entry name" value="DUF222"/>
    <property type="match status" value="1"/>
</dbReference>
<evidence type="ECO:0000313" key="3">
    <source>
        <dbReference type="EMBL" id="QBF45599.1"/>
    </source>
</evidence>
<sequence>MSPTLLNSSNMCSIMVGAKGGAMTDQGTGTTVGGSVVGDALPDRLSSALEALSGAGAEGVSEAELLRVVTLMEATKGAAAALQARATAMFVEDRDEQIARDRADGVVSAREASCRRRAARAELALARRCAPSQADRHVGLAKALVHDLPYTMAALTTGELSEWRATIVARETACLSHEDRVEADRRLAGCLTSVSDKELAAAAHRASADLDAEALVRRRRKAVASRNVSVRPAADGMAWLSILGPLTDVVGAFAALKKAEQARYVATGDPAVDEARAADERGRGAWMADTALELLSGRCEGQVQPVEVALVMREEAIVRTGEGTGADAAGSVFFRTSVASASADSTYARDVGGAGDRDEVEVPGWGAMPGAMAREHLLRLCDAGTATWLRRLWTAPGGNDLVAMDSRRRLFSGVLRQLIELRDATCRVPFCGAPIRDIDHVSPHARGGETSAANAMSDCQGHNLVKEAPGWRAEVTSTGLDPGGGPHEVTLTTPTGNEYTCTAPPLLGHGRPRSRPPLAGETARRRPVGDATRRRPVGDATRRRPVNAVDTIDATRSAIEVHFEGLLGAA</sequence>
<feature type="compositionally biased region" description="Basic and acidic residues" evidence="1">
    <location>
        <begin position="522"/>
        <end position="542"/>
    </location>
</feature>
<dbReference type="InterPro" id="IPR003615">
    <property type="entry name" value="HNH_nuc"/>
</dbReference>
<dbReference type="InterPro" id="IPR003870">
    <property type="entry name" value="DUF222"/>
</dbReference>
<keyword evidence="3" id="KW-0378">Hydrolase</keyword>